<organism evidence="2 3">
    <name type="scientific">Aurantiacibacter arachoides</name>
    <dbReference type="NCBI Taxonomy" id="1850444"/>
    <lineage>
        <taxon>Bacteria</taxon>
        <taxon>Pseudomonadati</taxon>
        <taxon>Pseudomonadota</taxon>
        <taxon>Alphaproteobacteria</taxon>
        <taxon>Sphingomonadales</taxon>
        <taxon>Erythrobacteraceae</taxon>
        <taxon>Aurantiacibacter</taxon>
    </lineage>
</organism>
<feature type="region of interest" description="Disordered" evidence="1">
    <location>
        <begin position="162"/>
        <end position="218"/>
    </location>
</feature>
<comment type="caution">
    <text evidence="2">The sequence shown here is derived from an EMBL/GenBank/DDBJ whole genome shotgun (WGS) entry which is preliminary data.</text>
</comment>
<keyword evidence="3" id="KW-1185">Reference proteome</keyword>
<gene>
    <name evidence="2" type="ORF">GRI62_14170</name>
</gene>
<evidence type="ECO:0000313" key="2">
    <source>
        <dbReference type="EMBL" id="MXO94744.1"/>
    </source>
</evidence>
<accession>A0A845A537</accession>
<dbReference type="Proteomes" id="UP000460626">
    <property type="component" value="Unassembled WGS sequence"/>
</dbReference>
<sequence>MNSAKRNTLAVEAKPGEDRAKNLAIAAIKPGVRHAALSSAFARNLFGDSHKPDIGRDVAVIADIMGQAETGDNALSSRVLMAQALSLDAMFTELARRSAMNMGEYIDASDRYMRLALKAQANCRATLEALAKLHQPREQTVRHVHVNQGGQAVIADQVHNHAGGKENANSDRQPHATDAAGAGPALLGHDAEGSGLPVTSGQGECTMQDARGQGQRCA</sequence>
<dbReference type="AlphaFoldDB" id="A0A845A537"/>
<evidence type="ECO:0000256" key="1">
    <source>
        <dbReference type="SAM" id="MobiDB-lite"/>
    </source>
</evidence>
<protein>
    <submittedName>
        <fullName evidence="2">Uncharacterized protein</fullName>
    </submittedName>
</protein>
<name>A0A845A537_9SPHN</name>
<dbReference type="OrthoDB" id="7432673at2"/>
<dbReference type="EMBL" id="WTYH01000001">
    <property type="protein sequence ID" value="MXO94744.1"/>
    <property type="molecule type" value="Genomic_DNA"/>
</dbReference>
<reference evidence="2 3" key="1">
    <citation type="submission" date="2019-12" db="EMBL/GenBank/DDBJ databases">
        <title>Genomic-based taxomic classification of the family Erythrobacteraceae.</title>
        <authorList>
            <person name="Xu L."/>
        </authorList>
    </citation>
    <scope>NUCLEOTIDE SEQUENCE [LARGE SCALE GENOMIC DNA]</scope>
    <source>
        <strain evidence="2 3">RC4-10-4</strain>
    </source>
</reference>
<proteinExistence type="predicted"/>
<evidence type="ECO:0000313" key="3">
    <source>
        <dbReference type="Proteomes" id="UP000460626"/>
    </source>
</evidence>